<evidence type="ECO:0000313" key="2">
    <source>
        <dbReference type="EMBL" id="GLI37623.1"/>
    </source>
</evidence>
<sequence length="127" mass="14015">MVMKQIAIIPMIVLALVATVLAAGYRDIKATEAKSLLAANKKVFLLDVRTPEEFGQGRLQGAVLIPINEVERRIGEIPRNRPIVVYCAVGSRSGLVAGFLSRKGYREVYNVSDGIVGWYRNGFPILR</sequence>
<dbReference type="InterPro" id="IPR036873">
    <property type="entry name" value="Rhodanese-like_dom_sf"/>
</dbReference>
<comment type="caution">
    <text evidence="2">The sequence shown here is derived from an EMBL/GenBank/DDBJ whole genome shotgun (WGS) entry which is preliminary data.</text>
</comment>
<dbReference type="AlphaFoldDB" id="A0A9W6FZG7"/>
<dbReference type="InterPro" id="IPR050229">
    <property type="entry name" value="GlpE_sulfurtransferase"/>
</dbReference>
<organism evidence="2 3">
    <name type="scientific">Geobacter hydrogenophilus</name>
    <dbReference type="NCBI Taxonomy" id="40983"/>
    <lineage>
        <taxon>Bacteria</taxon>
        <taxon>Pseudomonadati</taxon>
        <taxon>Thermodesulfobacteriota</taxon>
        <taxon>Desulfuromonadia</taxon>
        <taxon>Geobacterales</taxon>
        <taxon>Geobacteraceae</taxon>
        <taxon>Geobacter</taxon>
    </lineage>
</organism>
<dbReference type="Proteomes" id="UP001144352">
    <property type="component" value="Unassembled WGS sequence"/>
</dbReference>
<dbReference type="Gene3D" id="3.40.250.10">
    <property type="entry name" value="Rhodanese-like domain"/>
    <property type="match status" value="1"/>
</dbReference>
<dbReference type="Pfam" id="PF00581">
    <property type="entry name" value="Rhodanese"/>
    <property type="match status" value="1"/>
</dbReference>
<evidence type="ECO:0000259" key="1">
    <source>
        <dbReference type="PROSITE" id="PS50206"/>
    </source>
</evidence>
<feature type="domain" description="Rhodanese" evidence="1">
    <location>
        <begin position="39"/>
        <end position="127"/>
    </location>
</feature>
<keyword evidence="3" id="KW-1185">Reference proteome</keyword>
<dbReference type="InterPro" id="IPR001763">
    <property type="entry name" value="Rhodanese-like_dom"/>
</dbReference>
<proteinExistence type="predicted"/>
<gene>
    <name evidence="2" type="ORF">GHYDROH2_11240</name>
</gene>
<dbReference type="PANTHER" id="PTHR43031:SF1">
    <property type="entry name" value="PYRIDINE NUCLEOTIDE-DISULPHIDE OXIDOREDUCTASE"/>
    <property type="match status" value="1"/>
</dbReference>
<dbReference type="CDD" id="cd00158">
    <property type="entry name" value="RHOD"/>
    <property type="match status" value="1"/>
</dbReference>
<dbReference type="SUPFAM" id="SSF52821">
    <property type="entry name" value="Rhodanese/Cell cycle control phosphatase"/>
    <property type="match status" value="1"/>
</dbReference>
<dbReference type="PANTHER" id="PTHR43031">
    <property type="entry name" value="FAD-DEPENDENT OXIDOREDUCTASE"/>
    <property type="match status" value="1"/>
</dbReference>
<dbReference type="EMBL" id="BSDS01000001">
    <property type="protein sequence ID" value="GLI37623.1"/>
    <property type="molecule type" value="Genomic_DNA"/>
</dbReference>
<evidence type="ECO:0000313" key="3">
    <source>
        <dbReference type="Proteomes" id="UP001144352"/>
    </source>
</evidence>
<reference evidence="2" key="1">
    <citation type="submission" date="2022-12" db="EMBL/GenBank/DDBJ databases">
        <title>Reference genome sequencing for broad-spectrum identification of bacterial and archaeal isolates by mass spectrometry.</title>
        <authorList>
            <person name="Sekiguchi Y."/>
            <person name="Tourlousse D.M."/>
        </authorList>
    </citation>
    <scope>NUCLEOTIDE SEQUENCE</scope>
    <source>
        <strain evidence="2">H2</strain>
    </source>
</reference>
<accession>A0A9W6FZG7</accession>
<dbReference type="SMART" id="SM00450">
    <property type="entry name" value="RHOD"/>
    <property type="match status" value="1"/>
</dbReference>
<name>A0A9W6FZG7_9BACT</name>
<dbReference type="PROSITE" id="PS50206">
    <property type="entry name" value="RHODANESE_3"/>
    <property type="match status" value="1"/>
</dbReference>
<dbReference type="RefSeq" id="WP_214185868.1">
    <property type="nucleotide sequence ID" value="NZ_BSDS01000001.1"/>
</dbReference>
<protein>
    <submittedName>
        <fullName evidence="2">Rhodanese-like domain-containing protein</fullName>
    </submittedName>
</protein>